<dbReference type="EMBL" id="QXIU01000222">
    <property type="protein sequence ID" value="RIE07671.1"/>
    <property type="molecule type" value="Genomic_DNA"/>
</dbReference>
<dbReference type="Proteomes" id="UP000266260">
    <property type="component" value="Unassembled WGS sequence"/>
</dbReference>
<accession>A0A398D8N3</accession>
<gene>
    <name evidence="2" type="ORF">SMC5_09070</name>
    <name evidence="3" type="ORF">SMC6_01665</name>
</gene>
<sequence>MDDERVRLEGIVSALELKISELDEDNVVAEEAARLRAELDEAYEQIDASTLTDDAIDDLMDRLDDLQDILEDLSDSDPDWDDEEKEEEEVDGAEDDEDD</sequence>
<dbReference type="RefSeq" id="WP_119120450.1">
    <property type="nucleotide sequence ID" value="NZ_QXIT01000032.1"/>
</dbReference>
<dbReference type="Proteomes" id="UP000266489">
    <property type="component" value="Unassembled WGS sequence"/>
</dbReference>
<dbReference type="AlphaFoldDB" id="A0A398D3Q5"/>
<evidence type="ECO:0000256" key="1">
    <source>
        <dbReference type="SAM" id="MobiDB-lite"/>
    </source>
</evidence>
<comment type="caution">
    <text evidence="3">The sequence shown here is derived from an EMBL/GenBank/DDBJ whole genome shotgun (WGS) entry which is preliminary data.</text>
</comment>
<evidence type="ECO:0000313" key="5">
    <source>
        <dbReference type="Proteomes" id="UP000266489"/>
    </source>
</evidence>
<evidence type="ECO:0000313" key="2">
    <source>
        <dbReference type="EMBL" id="RIE07671.1"/>
    </source>
</evidence>
<organism evidence="3 4">
    <name type="scientific">Candidatus Cryosericum odellii</name>
    <dbReference type="NCBI Taxonomy" id="2290917"/>
    <lineage>
        <taxon>Bacteria</taxon>
        <taxon>Pseudomonadati</taxon>
        <taxon>Caldisericota/Cryosericota group</taxon>
        <taxon>Candidatus Cryosericota</taxon>
        <taxon>Candidatus Cryosericia</taxon>
        <taxon>Candidatus Cryosericales</taxon>
        <taxon>Candidatus Cryosericaceae</taxon>
        <taxon>Candidatus Cryosericum</taxon>
    </lineage>
</organism>
<protein>
    <submittedName>
        <fullName evidence="3">Uncharacterized protein</fullName>
    </submittedName>
</protein>
<evidence type="ECO:0000313" key="3">
    <source>
        <dbReference type="EMBL" id="RIE10156.1"/>
    </source>
</evidence>
<dbReference type="EMBL" id="QXIT01000032">
    <property type="protein sequence ID" value="RIE10156.1"/>
    <property type="molecule type" value="Genomic_DNA"/>
</dbReference>
<proteinExistence type="predicted"/>
<reference evidence="4 5" key="1">
    <citation type="submission" date="2018-09" db="EMBL/GenBank/DDBJ databases">
        <title>Discovery and Ecogenomic Context for Candidatus Cryosericales, a Global Caldiserica Order Active in Thawing Permafrost.</title>
        <authorList>
            <person name="Martinez M.A."/>
            <person name="Woodcroft B.J."/>
            <person name="Ignacio Espinoza J.C."/>
            <person name="Zayed A."/>
            <person name="Singleton C.M."/>
            <person name="Boyd J."/>
            <person name="Li Y.-F."/>
            <person name="Purvine S."/>
            <person name="Maughan H."/>
            <person name="Hodgkins S.B."/>
            <person name="Anderson D."/>
            <person name="Sederholm M."/>
            <person name="Temperton B."/>
            <person name="Saleska S.R."/>
            <person name="Tyson G.W."/>
            <person name="Rich V.I."/>
        </authorList>
    </citation>
    <scope>NUCLEOTIDE SEQUENCE [LARGE SCALE GENOMIC DNA]</scope>
    <source>
        <strain evidence="2 5">SMC5</strain>
        <strain evidence="3 4">SMC6</strain>
    </source>
</reference>
<feature type="region of interest" description="Disordered" evidence="1">
    <location>
        <begin position="71"/>
        <end position="99"/>
    </location>
</feature>
<accession>A0A398D3Q5</accession>
<evidence type="ECO:0000313" key="4">
    <source>
        <dbReference type="Proteomes" id="UP000266260"/>
    </source>
</evidence>
<name>A0A398D3Q5_9BACT</name>
<keyword evidence="4" id="KW-1185">Reference proteome</keyword>